<dbReference type="Pfam" id="PF03372">
    <property type="entry name" value="Exo_endo_phos"/>
    <property type="match status" value="1"/>
</dbReference>
<dbReference type="GO" id="GO:0008270">
    <property type="term" value="F:zinc ion binding"/>
    <property type="evidence" value="ECO:0007669"/>
    <property type="project" value="UniProtKB-KW"/>
</dbReference>
<dbReference type="GO" id="GO:0008311">
    <property type="term" value="F:double-stranded DNA 3'-5' DNA exonuclease activity"/>
    <property type="evidence" value="ECO:0007669"/>
    <property type="project" value="TreeGrafter"/>
</dbReference>
<dbReference type="PROSITE" id="PS51435">
    <property type="entry name" value="AP_NUCLEASE_F1_4"/>
    <property type="match status" value="1"/>
</dbReference>
<keyword evidence="6" id="KW-0378">Hydrolase</keyword>
<feature type="domain" description="GRF-type" evidence="15">
    <location>
        <begin position="471"/>
        <end position="520"/>
    </location>
</feature>
<dbReference type="GO" id="GO:0003677">
    <property type="term" value="F:DNA binding"/>
    <property type="evidence" value="ECO:0007669"/>
    <property type="project" value="InterPro"/>
</dbReference>
<dbReference type="GO" id="GO:0003906">
    <property type="term" value="F:DNA-(apurinic or apyrimidinic site) endonuclease activity"/>
    <property type="evidence" value="ECO:0007669"/>
    <property type="project" value="TreeGrafter"/>
</dbReference>
<feature type="region of interest" description="Disordered" evidence="14">
    <location>
        <begin position="387"/>
        <end position="409"/>
    </location>
</feature>
<keyword evidence="5 13" id="KW-0863">Zinc-finger</keyword>
<feature type="binding site" evidence="11">
    <location>
        <position position="343"/>
    </location>
    <ligand>
        <name>Mg(2+)</name>
        <dbReference type="ChEBI" id="CHEBI:18420"/>
        <label>1</label>
    </ligand>
</feature>
<comment type="similarity">
    <text evidence="2">Belongs to the DNA repair enzymes AP/ExoA family.</text>
</comment>
<evidence type="ECO:0000256" key="5">
    <source>
        <dbReference type="ARBA" id="ARBA00022771"/>
    </source>
</evidence>
<keyword evidence="17" id="KW-1185">Reference proteome</keyword>
<dbReference type="InterPro" id="IPR004808">
    <property type="entry name" value="AP_endonuc_1"/>
</dbReference>
<evidence type="ECO:0000256" key="4">
    <source>
        <dbReference type="ARBA" id="ARBA00022723"/>
    </source>
</evidence>
<dbReference type="GO" id="GO:0008081">
    <property type="term" value="F:phosphoric diester hydrolase activity"/>
    <property type="evidence" value="ECO:0007669"/>
    <property type="project" value="TreeGrafter"/>
</dbReference>
<evidence type="ECO:0000256" key="13">
    <source>
        <dbReference type="PROSITE-ProRule" id="PRU01343"/>
    </source>
</evidence>
<dbReference type="InterPro" id="IPR036691">
    <property type="entry name" value="Endo/exonu/phosph_ase_sf"/>
</dbReference>
<evidence type="ECO:0000256" key="14">
    <source>
        <dbReference type="SAM" id="MobiDB-lite"/>
    </source>
</evidence>
<evidence type="ECO:0000313" key="17">
    <source>
        <dbReference type="Proteomes" id="UP000094565"/>
    </source>
</evidence>
<evidence type="ECO:0000256" key="8">
    <source>
        <dbReference type="ARBA" id="ARBA00022842"/>
    </source>
</evidence>
<dbReference type="InterPro" id="IPR010666">
    <property type="entry name" value="Znf_GRF"/>
</dbReference>
<organism evidence="16 17">
    <name type="scientific">Komagataella pastoris</name>
    <name type="common">Yeast</name>
    <name type="synonym">Pichia pastoris</name>
    <dbReference type="NCBI Taxonomy" id="4922"/>
    <lineage>
        <taxon>Eukaryota</taxon>
        <taxon>Fungi</taxon>
        <taxon>Dikarya</taxon>
        <taxon>Ascomycota</taxon>
        <taxon>Saccharomycotina</taxon>
        <taxon>Pichiomycetes</taxon>
        <taxon>Pichiales</taxon>
        <taxon>Pichiaceae</taxon>
        <taxon>Komagataella</taxon>
    </lineage>
</organism>
<feature type="active site" description="Proton donor/acceptor" evidence="10">
    <location>
        <position position="214"/>
    </location>
</feature>
<dbReference type="GO" id="GO:0005634">
    <property type="term" value="C:nucleus"/>
    <property type="evidence" value="ECO:0007669"/>
    <property type="project" value="TreeGrafter"/>
</dbReference>
<dbReference type="InterPro" id="IPR020848">
    <property type="entry name" value="AP_endonuclease_F1_CS"/>
</dbReference>
<keyword evidence="4 11" id="KW-0479">Metal-binding</keyword>
<dbReference type="PANTHER" id="PTHR22748">
    <property type="entry name" value="AP ENDONUCLEASE"/>
    <property type="match status" value="1"/>
</dbReference>
<keyword evidence="7" id="KW-0862">Zinc</keyword>
<feature type="active site" description="Proton acceptor" evidence="10">
    <location>
        <position position="343"/>
    </location>
</feature>
<dbReference type="GO" id="GO:0006284">
    <property type="term" value="P:base-excision repair"/>
    <property type="evidence" value="ECO:0007669"/>
    <property type="project" value="TreeGrafter"/>
</dbReference>
<evidence type="ECO:0000256" key="3">
    <source>
        <dbReference type="ARBA" id="ARBA00013541"/>
    </source>
</evidence>
<dbReference type="Proteomes" id="UP000094565">
    <property type="component" value="Chromosome 1"/>
</dbReference>
<evidence type="ECO:0000256" key="2">
    <source>
        <dbReference type="ARBA" id="ARBA00007092"/>
    </source>
</evidence>
<gene>
    <name evidence="16" type="primary">APN2</name>
    <name evidence="16" type="ORF">ATY40_BA7501811</name>
</gene>
<dbReference type="SUPFAM" id="SSF56219">
    <property type="entry name" value="DNase I-like"/>
    <property type="match status" value="1"/>
</dbReference>
<dbReference type="PROSITE" id="PS00728">
    <property type="entry name" value="AP_NUCLEASE_F1_3"/>
    <property type="match status" value="1"/>
</dbReference>
<accession>A0A1B2J7K7</accession>
<evidence type="ECO:0000256" key="1">
    <source>
        <dbReference type="ARBA" id="ARBA00001936"/>
    </source>
</evidence>
<evidence type="ECO:0000256" key="9">
    <source>
        <dbReference type="ARBA" id="ARBA00023242"/>
    </source>
</evidence>
<feature type="site" description="Interaction with DNA substrate" evidence="12">
    <location>
        <position position="343"/>
    </location>
</feature>
<sequence>MESAVPPVPVKSQAAVRFVTFNVNGTKTLSNYHPWNQMKSFDKIFGYLFADIITLQELKLQKENLDHELNEIPNYRSFVTLATNRKGYSGVGVFVRIPTEEESDQIKCCLTVVHAEEGITGYLKSSQSTTNYRDLDNIGGYPDISEVLANEVDFQGRCVVLELGNKMVVISVYCFANSMGTEQGEFHRILFLRCVLERAEKLQQMGKTVVIMGDINVSRDLIDNEVYLREAIPDKSLIPPTNNNGDQFEEANQTAVLQFRTASQPRSLLNSFIKDKYNDTGILHDTFREHHGRVMRSYTVWNTLKNTRPLNIGSRIDLILCSTALSNKFKKCEILPWIMGSDHCPVIADFEPDEPFDGFSFSKQPLPFEARYHYKTHNGSKIDSFFKSRSQGKSTQARVTKPQNSASYQYASRKKQNPGYFKSSKNNHSDIQQQFFLDSYSDQETKNKDGRSTDLESFNRILSVAAGPPLCEHNEPCVLRVCKKESKNKGKKFWCCSRAPGADDLPNKLDEYRCNTFQWQ</sequence>
<name>A0A1B2J7K7_PICPA</name>
<feature type="site" description="Transition state stabilizer" evidence="12">
    <location>
        <position position="216"/>
    </location>
</feature>
<feature type="binding site" evidence="11">
    <location>
        <position position="216"/>
    </location>
    <ligand>
        <name>Mg(2+)</name>
        <dbReference type="ChEBI" id="CHEBI:18420"/>
        <label>1</label>
    </ligand>
</feature>
<feature type="binding site" evidence="11">
    <location>
        <position position="57"/>
    </location>
    <ligand>
        <name>Mg(2+)</name>
        <dbReference type="ChEBI" id="CHEBI:18420"/>
        <label>1</label>
    </ligand>
</feature>
<dbReference type="EMBL" id="CP014584">
    <property type="protein sequence ID" value="ANZ73979.1"/>
    <property type="molecule type" value="Genomic_DNA"/>
</dbReference>
<feature type="active site" evidence="10">
    <location>
        <position position="173"/>
    </location>
</feature>
<evidence type="ECO:0000256" key="11">
    <source>
        <dbReference type="PIRSR" id="PIRSR604808-2"/>
    </source>
</evidence>
<feature type="binding site" evidence="11">
    <location>
        <position position="22"/>
    </location>
    <ligand>
        <name>Mg(2+)</name>
        <dbReference type="ChEBI" id="CHEBI:18420"/>
        <label>1</label>
    </ligand>
</feature>
<dbReference type="PROSITE" id="PS51999">
    <property type="entry name" value="ZF_GRF"/>
    <property type="match status" value="1"/>
</dbReference>
<feature type="binding site" evidence="11">
    <location>
        <position position="214"/>
    </location>
    <ligand>
        <name>Mg(2+)</name>
        <dbReference type="ChEBI" id="CHEBI:18420"/>
        <label>1</label>
    </ligand>
</feature>
<proteinExistence type="inferred from homology"/>
<evidence type="ECO:0000256" key="10">
    <source>
        <dbReference type="PIRSR" id="PIRSR604808-1"/>
    </source>
</evidence>
<evidence type="ECO:0000313" key="16">
    <source>
        <dbReference type="EMBL" id="ANZ73979.1"/>
    </source>
</evidence>
<feature type="site" description="Important for catalytic activity" evidence="12">
    <location>
        <position position="317"/>
    </location>
</feature>
<dbReference type="AlphaFoldDB" id="A0A1B2J7K7"/>
<comment type="cofactor">
    <cofactor evidence="1">
        <name>Mn(2+)</name>
        <dbReference type="ChEBI" id="CHEBI:29035"/>
    </cofactor>
</comment>
<evidence type="ECO:0000256" key="7">
    <source>
        <dbReference type="ARBA" id="ARBA00022833"/>
    </source>
</evidence>
<evidence type="ECO:0000256" key="6">
    <source>
        <dbReference type="ARBA" id="ARBA00022801"/>
    </source>
</evidence>
<dbReference type="PANTHER" id="PTHR22748:SF4">
    <property type="entry name" value="DNA-(APURINIC OR APYRIMIDINIC SITE) ENDONUCLEASE 2"/>
    <property type="match status" value="1"/>
</dbReference>
<dbReference type="InterPro" id="IPR005135">
    <property type="entry name" value="Endo/exonuclease/phosphatase"/>
</dbReference>
<dbReference type="Gene3D" id="3.60.10.10">
    <property type="entry name" value="Endonuclease/exonuclease/phosphatase"/>
    <property type="match status" value="1"/>
</dbReference>
<protein>
    <recommendedName>
        <fullName evidence="3">DNA-(apurinic or apyrimidinic site) endonuclease 2</fullName>
    </recommendedName>
</protein>
<keyword evidence="8 11" id="KW-0460">Magnesium</keyword>
<feature type="binding site" evidence="11">
    <location>
        <position position="342"/>
    </location>
    <ligand>
        <name>Mg(2+)</name>
        <dbReference type="ChEBI" id="CHEBI:18420"/>
        <label>1</label>
    </ligand>
</feature>
<reference evidence="16 17" key="1">
    <citation type="submission" date="2016-02" db="EMBL/GenBank/DDBJ databases">
        <title>Comparative genomic and transcriptomic foundation for Pichia pastoris.</title>
        <authorList>
            <person name="Love K.R."/>
            <person name="Shah K.A."/>
            <person name="Whittaker C.A."/>
            <person name="Wu J."/>
            <person name="Bartlett M.C."/>
            <person name="Ma D."/>
            <person name="Leeson R.L."/>
            <person name="Priest M."/>
            <person name="Young S.K."/>
            <person name="Love J.C."/>
        </authorList>
    </citation>
    <scope>NUCLEOTIDE SEQUENCE [LARGE SCALE GENOMIC DNA]</scope>
    <source>
        <strain evidence="16 17">ATCC 28485</strain>
    </source>
</reference>
<evidence type="ECO:0000256" key="12">
    <source>
        <dbReference type="PIRSR" id="PIRSR604808-3"/>
    </source>
</evidence>
<dbReference type="OrthoDB" id="391817at2759"/>
<keyword evidence="9" id="KW-0539">Nucleus</keyword>
<comment type="cofactor">
    <cofactor evidence="11">
        <name>Mg(2+)</name>
        <dbReference type="ChEBI" id="CHEBI:18420"/>
    </cofactor>
    <cofactor evidence="11">
        <name>Mn(2+)</name>
        <dbReference type="ChEBI" id="CHEBI:29035"/>
    </cofactor>
    <text evidence="11">Probably binds two magnesium or manganese ions per subunit.</text>
</comment>
<keyword evidence="11" id="KW-0464">Manganese</keyword>
<evidence type="ECO:0000259" key="15">
    <source>
        <dbReference type="PROSITE" id="PS51999"/>
    </source>
</evidence>